<comment type="similarity">
    <text evidence="1 12">Belongs to the peptidase S24 family.</text>
</comment>
<reference evidence="15 16" key="1">
    <citation type="submission" date="2016-12" db="EMBL/GenBank/DDBJ databases">
        <title>Study of bacterial adaptation to deep sea.</title>
        <authorList>
            <person name="Song J."/>
            <person name="Yoshizawa S."/>
            <person name="Kogure K."/>
        </authorList>
    </citation>
    <scope>NUCLEOTIDE SEQUENCE [LARGE SCALE GENOMIC DNA]</scope>
    <source>
        <strain evidence="15 16">SAORIC-165</strain>
    </source>
</reference>
<keyword evidence="16" id="KW-1185">Reference proteome</keyword>
<evidence type="ECO:0000256" key="5">
    <source>
        <dbReference type="ARBA" id="ARBA00022801"/>
    </source>
</evidence>
<evidence type="ECO:0000256" key="1">
    <source>
        <dbReference type="ARBA" id="ARBA00007484"/>
    </source>
</evidence>
<accession>A0A2S7TY59</accession>
<sequence length="204" mass="23071">MNDKLTNRQQEVYDFLKEKFREFGVIPSSRDIQDHFGFASQTAAMNHLRSLEKKGVIKRNEDKRHQVAFTDELDREEIVDIPVYGAIAAGLGEDQEQQQDGCISIDIRSLGIPRNARTFALKVRGDSMIDAHICDGDTVILEFREPRRGDVVAALIDGETTLKRYVIQGNKPYLQAENEMFPDLIPARELIIQGVMVALLRNAA</sequence>
<dbReference type="PANTHER" id="PTHR33516:SF2">
    <property type="entry name" value="LEXA REPRESSOR-RELATED"/>
    <property type="match status" value="1"/>
</dbReference>
<dbReference type="PANTHER" id="PTHR33516">
    <property type="entry name" value="LEXA REPRESSOR"/>
    <property type="match status" value="1"/>
</dbReference>
<dbReference type="InterPro" id="IPR050077">
    <property type="entry name" value="LexA_repressor"/>
</dbReference>
<keyword evidence="5 12" id="KW-0378">Hydrolase</keyword>
<dbReference type="GO" id="GO:0004252">
    <property type="term" value="F:serine-type endopeptidase activity"/>
    <property type="evidence" value="ECO:0007669"/>
    <property type="project" value="InterPro"/>
</dbReference>
<dbReference type="InterPro" id="IPR015927">
    <property type="entry name" value="Peptidase_S24_S26A/B/C"/>
</dbReference>
<name>A0A2S7TY59_9BACT</name>
<dbReference type="InterPro" id="IPR036390">
    <property type="entry name" value="WH_DNA-bd_sf"/>
</dbReference>
<dbReference type="NCBIfam" id="TIGR00498">
    <property type="entry name" value="lexA"/>
    <property type="match status" value="1"/>
</dbReference>
<dbReference type="GO" id="GO:0045892">
    <property type="term" value="P:negative regulation of DNA-templated transcription"/>
    <property type="evidence" value="ECO:0007669"/>
    <property type="project" value="InterPro"/>
</dbReference>
<dbReference type="Gene3D" id="2.10.109.10">
    <property type="entry name" value="Umud Fragment, subunit A"/>
    <property type="match status" value="1"/>
</dbReference>
<dbReference type="GO" id="GO:0003677">
    <property type="term" value="F:DNA binding"/>
    <property type="evidence" value="ECO:0007669"/>
    <property type="project" value="UniProtKB-KW"/>
</dbReference>
<evidence type="ECO:0000256" key="11">
    <source>
        <dbReference type="ARBA" id="ARBA00023236"/>
    </source>
</evidence>
<keyword evidence="10" id="KW-0234">DNA repair</keyword>
<dbReference type="AlphaFoldDB" id="A0A2S7TY59"/>
<evidence type="ECO:0000259" key="13">
    <source>
        <dbReference type="Pfam" id="PF00717"/>
    </source>
</evidence>
<dbReference type="InterPro" id="IPR006199">
    <property type="entry name" value="LexA_DNA-bd_dom"/>
</dbReference>
<dbReference type="Pfam" id="PF00717">
    <property type="entry name" value="Peptidase_S24"/>
    <property type="match status" value="1"/>
</dbReference>
<keyword evidence="3" id="KW-0235">DNA replication</keyword>
<dbReference type="InterPro" id="IPR039418">
    <property type="entry name" value="LexA-like"/>
</dbReference>
<evidence type="ECO:0000256" key="2">
    <source>
        <dbReference type="ARBA" id="ARBA00022491"/>
    </source>
</evidence>
<evidence type="ECO:0000256" key="10">
    <source>
        <dbReference type="ARBA" id="ARBA00023204"/>
    </source>
</evidence>
<gene>
    <name evidence="15" type="ORF">BSZ32_03665</name>
</gene>
<evidence type="ECO:0000256" key="4">
    <source>
        <dbReference type="ARBA" id="ARBA00022763"/>
    </source>
</evidence>
<dbReference type="GO" id="GO:0006281">
    <property type="term" value="P:DNA repair"/>
    <property type="evidence" value="ECO:0007669"/>
    <property type="project" value="UniProtKB-KW"/>
</dbReference>
<dbReference type="CDD" id="cd06529">
    <property type="entry name" value="S24_LexA-like"/>
    <property type="match status" value="1"/>
</dbReference>
<dbReference type="GO" id="GO:0009432">
    <property type="term" value="P:SOS response"/>
    <property type="evidence" value="ECO:0007669"/>
    <property type="project" value="UniProtKB-KW"/>
</dbReference>
<dbReference type="OrthoDB" id="9802364at2"/>
<feature type="domain" description="LexA repressor DNA-binding" evidence="14">
    <location>
        <begin position="3"/>
        <end position="63"/>
    </location>
</feature>
<dbReference type="InterPro" id="IPR036388">
    <property type="entry name" value="WH-like_DNA-bd_sf"/>
</dbReference>
<dbReference type="Proteomes" id="UP000239907">
    <property type="component" value="Unassembled WGS sequence"/>
</dbReference>
<evidence type="ECO:0000256" key="6">
    <source>
        <dbReference type="ARBA" id="ARBA00022813"/>
    </source>
</evidence>
<dbReference type="SUPFAM" id="SSF51306">
    <property type="entry name" value="LexA/Signal peptidase"/>
    <property type="match status" value="1"/>
</dbReference>
<dbReference type="Pfam" id="PF01726">
    <property type="entry name" value="LexA_DNA_bind"/>
    <property type="match status" value="1"/>
</dbReference>
<keyword evidence="4" id="KW-0227">DNA damage</keyword>
<keyword evidence="11" id="KW-0742">SOS response</keyword>
<evidence type="ECO:0000256" key="9">
    <source>
        <dbReference type="ARBA" id="ARBA00023163"/>
    </source>
</evidence>
<protein>
    <submittedName>
        <fullName evidence="15">Repressor LexA</fullName>
    </submittedName>
</protein>
<dbReference type="InterPro" id="IPR036286">
    <property type="entry name" value="LexA/Signal_pep-like_sf"/>
</dbReference>
<dbReference type="Gene3D" id="1.10.10.10">
    <property type="entry name" value="Winged helix-like DNA-binding domain superfamily/Winged helix DNA-binding domain"/>
    <property type="match status" value="1"/>
</dbReference>
<dbReference type="GO" id="GO:0006508">
    <property type="term" value="P:proteolysis"/>
    <property type="evidence" value="ECO:0007669"/>
    <property type="project" value="InterPro"/>
</dbReference>
<keyword evidence="7" id="KW-0805">Transcription regulation</keyword>
<dbReference type="SUPFAM" id="SSF46785">
    <property type="entry name" value="Winged helix' DNA-binding domain"/>
    <property type="match status" value="1"/>
</dbReference>
<proteinExistence type="inferred from homology"/>
<evidence type="ECO:0000256" key="8">
    <source>
        <dbReference type="ARBA" id="ARBA00023125"/>
    </source>
</evidence>
<keyword evidence="2" id="KW-0678">Repressor</keyword>
<dbReference type="InterPro" id="IPR006197">
    <property type="entry name" value="Peptidase_S24_LexA"/>
</dbReference>
<dbReference type="GO" id="GO:0006260">
    <property type="term" value="P:DNA replication"/>
    <property type="evidence" value="ECO:0007669"/>
    <property type="project" value="UniProtKB-KW"/>
</dbReference>
<dbReference type="InterPro" id="IPR006200">
    <property type="entry name" value="LexA"/>
</dbReference>
<keyword evidence="6 12" id="KW-0068">Autocatalytic cleavage</keyword>
<dbReference type="RefSeq" id="WP_105042172.1">
    <property type="nucleotide sequence ID" value="NZ_MQWA01000001.1"/>
</dbReference>
<evidence type="ECO:0000313" key="16">
    <source>
        <dbReference type="Proteomes" id="UP000239907"/>
    </source>
</evidence>
<evidence type="ECO:0000259" key="14">
    <source>
        <dbReference type="Pfam" id="PF01726"/>
    </source>
</evidence>
<comment type="caution">
    <text evidence="15">The sequence shown here is derived from an EMBL/GenBank/DDBJ whole genome shotgun (WGS) entry which is preliminary data.</text>
</comment>
<keyword evidence="9" id="KW-0804">Transcription</keyword>
<organism evidence="15 16">
    <name type="scientific">Rubritalea profundi</name>
    <dbReference type="NCBI Taxonomy" id="1658618"/>
    <lineage>
        <taxon>Bacteria</taxon>
        <taxon>Pseudomonadati</taxon>
        <taxon>Verrucomicrobiota</taxon>
        <taxon>Verrucomicrobiia</taxon>
        <taxon>Verrucomicrobiales</taxon>
        <taxon>Rubritaleaceae</taxon>
        <taxon>Rubritalea</taxon>
    </lineage>
</organism>
<evidence type="ECO:0000256" key="7">
    <source>
        <dbReference type="ARBA" id="ARBA00023015"/>
    </source>
</evidence>
<feature type="domain" description="Peptidase S24/S26A/S26B/S26C" evidence="13">
    <location>
        <begin position="82"/>
        <end position="197"/>
    </location>
</feature>
<dbReference type="EMBL" id="MQWA01000001">
    <property type="protein sequence ID" value="PQJ27685.1"/>
    <property type="molecule type" value="Genomic_DNA"/>
</dbReference>
<evidence type="ECO:0000256" key="3">
    <source>
        <dbReference type="ARBA" id="ARBA00022705"/>
    </source>
</evidence>
<keyword evidence="8" id="KW-0238">DNA-binding</keyword>
<evidence type="ECO:0000313" key="15">
    <source>
        <dbReference type="EMBL" id="PQJ27685.1"/>
    </source>
</evidence>
<dbReference type="PRINTS" id="PR00726">
    <property type="entry name" value="LEXASERPTASE"/>
</dbReference>
<evidence type="ECO:0000256" key="12">
    <source>
        <dbReference type="RuleBase" id="RU003991"/>
    </source>
</evidence>